<accession>A0A1G4PWZ9</accession>
<evidence type="ECO:0000313" key="10">
    <source>
        <dbReference type="Proteomes" id="UP000199150"/>
    </source>
</evidence>
<dbReference type="PANTHER" id="PTHR13604">
    <property type="entry name" value="DC12-RELATED"/>
    <property type="match status" value="1"/>
</dbReference>
<dbReference type="GO" id="GO:0016829">
    <property type="term" value="F:lyase activity"/>
    <property type="evidence" value="ECO:0007669"/>
    <property type="project" value="UniProtKB-KW"/>
</dbReference>
<evidence type="ECO:0000256" key="7">
    <source>
        <dbReference type="ARBA" id="ARBA00023239"/>
    </source>
</evidence>
<evidence type="ECO:0000256" key="6">
    <source>
        <dbReference type="ARBA" id="ARBA00023125"/>
    </source>
</evidence>
<dbReference type="EMBL" id="FMTS01000001">
    <property type="protein sequence ID" value="SCW36691.1"/>
    <property type="molecule type" value="Genomic_DNA"/>
</dbReference>
<keyword evidence="2 8" id="KW-0645">Protease</keyword>
<dbReference type="InterPro" id="IPR036590">
    <property type="entry name" value="SRAP-like"/>
</dbReference>
<sequence>MCGKYGGPAEMAVYAGYLAVDPPFNNLKRDDPMLAGKKVDLLARNSQGHHVLKEMEWGLIAPRFSAAPELCDKRLFHARIETAHQLESFSEPWRRKWRCLFPMNAFHQKVKPGSELFGKGAKGARLAITRTDKLPLGVAGIYNAIKTENGLLLTAAMLTRDPGPRMAQIHDREPVVVEPKDFATWLDGADNLDLQTPWADDGFEYRLVA</sequence>
<evidence type="ECO:0000256" key="1">
    <source>
        <dbReference type="ARBA" id="ARBA00008136"/>
    </source>
</evidence>
<dbReference type="GO" id="GO:0003697">
    <property type="term" value="F:single-stranded DNA binding"/>
    <property type="evidence" value="ECO:0007669"/>
    <property type="project" value="InterPro"/>
</dbReference>
<protein>
    <recommendedName>
        <fullName evidence="8">Abasic site processing protein</fullName>
        <ecNumber evidence="8">3.4.-.-</ecNumber>
    </recommendedName>
</protein>
<keyword evidence="5" id="KW-0190">Covalent protein-DNA linkage</keyword>
<dbReference type="EC" id="3.4.-.-" evidence="8"/>
<dbReference type="InterPro" id="IPR003738">
    <property type="entry name" value="SRAP"/>
</dbReference>
<proteinExistence type="inferred from homology"/>
<dbReference type="RefSeq" id="WP_090643748.1">
    <property type="nucleotide sequence ID" value="NZ_CBCRYE010000001.1"/>
</dbReference>
<evidence type="ECO:0000256" key="3">
    <source>
        <dbReference type="ARBA" id="ARBA00022763"/>
    </source>
</evidence>
<evidence type="ECO:0000313" key="9">
    <source>
        <dbReference type="EMBL" id="SCW36691.1"/>
    </source>
</evidence>
<dbReference type="GO" id="GO:0008233">
    <property type="term" value="F:peptidase activity"/>
    <property type="evidence" value="ECO:0007669"/>
    <property type="project" value="UniProtKB-KW"/>
</dbReference>
<comment type="similarity">
    <text evidence="1 8">Belongs to the SOS response-associated peptidase family.</text>
</comment>
<dbReference type="Pfam" id="PF02586">
    <property type="entry name" value="SRAP"/>
    <property type="match status" value="1"/>
</dbReference>
<dbReference type="OrthoDB" id="9782620at2"/>
<dbReference type="AlphaFoldDB" id="A0A1G4PWZ9"/>
<dbReference type="PANTHER" id="PTHR13604:SF0">
    <property type="entry name" value="ABASIC SITE PROCESSING PROTEIN HMCES"/>
    <property type="match status" value="1"/>
</dbReference>
<keyword evidence="3" id="KW-0227">DNA damage</keyword>
<gene>
    <name evidence="9" type="ORF">SAMN02927928_0726</name>
</gene>
<evidence type="ECO:0000256" key="4">
    <source>
        <dbReference type="ARBA" id="ARBA00022801"/>
    </source>
</evidence>
<name>A0A1G4PWZ9_9CAUL</name>
<dbReference type="GO" id="GO:0006508">
    <property type="term" value="P:proteolysis"/>
    <property type="evidence" value="ECO:0007669"/>
    <property type="project" value="UniProtKB-KW"/>
</dbReference>
<keyword evidence="7" id="KW-0456">Lyase</keyword>
<keyword evidence="10" id="KW-1185">Reference proteome</keyword>
<dbReference type="SUPFAM" id="SSF143081">
    <property type="entry name" value="BB1717-like"/>
    <property type="match status" value="1"/>
</dbReference>
<dbReference type="GO" id="GO:0106300">
    <property type="term" value="P:protein-DNA covalent cross-linking repair"/>
    <property type="evidence" value="ECO:0007669"/>
    <property type="project" value="InterPro"/>
</dbReference>
<dbReference type="Proteomes" id="UP000199150">
    <property type="component" value="Unassembled WGS sequence"/>
</dbReference>
<dbReference type="STRING" id="260084.SAMN02927928_0726"/>
<reference evidence="10" key="1">
    <citation type="submission" date="2016-10" db="EMBL/GenBank/DDBJ databases">
        <authorList>
            <person name="Varghese N."/>
            <person name="Submissions S."/>
        </authorList>
    </citation>
    <scope>NUCLEOTIDE SEQUENCE [LARGE SCALE GENOMIC DNA]</scope>
    <source>
        <strain evidence="10">CGMCC 1.3431</strain>
    </source>
</reference>
<keyword evidence="4 8" id="KW-0378">Hydrolase</keyword>
<evidence type="ECO:0000256" key="5">
    <source>
        <dbReference type="ARBA" id="ARBA00023124"/>
    </source>
</evidence>
<evidence type="ECO:0000256" key="8">
    <source>
        <dbReference type="RuleBase" id="RU364100"/>
    </source>
</evidence>
<evidence type="ECO:0000256" key="2">
    <source>
        <dbReference type="ARBA" id="ARBA00022670"/>
    </source>
</evidence>
<dbReference type="Gene3D" id="3.90.1680.10">
    <property type="entry name" value="SOS response associated peptidase-like"/>
    <property type="match status" value="1"/>
</dbReference>
<organism evidence="9 10">
    <name type="scientific">Asticcacaulis taihuensis</name>
    <dbReference type="NCBI Taxonomy" id="260084"/>
    <lineage>
        <taxon>Bacteria</taxon>
        <taxon>Pseudomonadati</taxon>
        <taxon>Pseudomonadota</taxon>
        <taxon>Alphaproteobacteria</taxon>
        <taxon>Caulobacterales</taxon>
        <taxon>Caulobacteraceae</taxon>
        <taxon>Asticcacaulis</taxon>
    </lineage>
</organism>
<keyword evidence="6" id="KW-0238">DNA-binding</keyword>